<dbReference type="CDD" id="cd00099">
    <property type="entry name" value="IgV"/>
    <property type="match status" value="1"/>
</dbReference>
<keyword evidence="2 8" id="KW-0812">Transmembrane</keyword>
<dbReference type="SMART" id="SM00408">
    <property type="entry name" value="IGc2"/>
    <property type="match status" value="2"/>
</dbReference>
<dbReference type="SUPFAM" id="SSF48726">
    <property type="entry name" value="Immunoglobulin"/>
    <property type="match status" value="2"/>
</dbReference>
<dbReference type="PROSITE" id="PS50835">
    <property type="entry name" value="IG_LIKE"/>
    <property type="match status" value="2"/>
</dbReference>
<dbReference type="InterPro" id="IPR013783">
    <property type="entry name" value="Ig-like_fold"/>
</dbReference>
<evidence type="ECO:0000313" key="11">
    <source>
        <dbReference type="Proteomes" id="UP000288216"/>
    </source>
</evidence>
<comment type="caution">
    <text evidence="10">The sequence shown here is derived from an EMBL/GenBank/DDBJ whole genome shotgun (WGS) entry which is preliminary data.</text>
</comment>
<evidence type="ECO:0000256" key="6">
    <source>
        <dbReference type="ARBA" id="ARBA00023157"/>
    </source>
</evidence>
<dbReference type="InterPro" id="IPR003599">
    <property type="entry name" value="Ig_sub"/>
</dbReference>
<dbReference type="Pfam" id="PF07686">
    <property type="entry name" value="V-set"/>
    <property type="match status" value="1"/>
</dbReference>
<dbReference type="InterPro" id="IPR007110">
    <property type="entry name" value="Ig-like_dom"/>
</dbReference>
<protein>
    <recommendedName>
        <fullName evidence="9">Ig-like domain-containing protein</fullName>
    </recommendedName>
</protein>
<dbReference type="EMBL" id="BFAA01000018">
    <property type="protein sequence ID" value="GCB63177.1"/>
    <property type="molecule type" value="Genomic_DNA"/>
</dbReference>
<dbReference type="GO" id="GO:0098632">
    <property type="term" value="F:cell-cell adhesion mediator activity"/>
    <property type="evidence" value="ECO:0007669"/>
    <property type="project" value="TreeGrafter"/>
</dbReference>
<dbReference type="GO" id="GO:0005886">
    <property type="term" value="C:plasma membrane"/>
    <property type="evidence" value="ECO:0007669"/>
    <property type="project" value="TreeGrafter"/>
</dbReference>
<dbReference type="Proteomes" id="UP000288216">
    <property type="component" value="Unassembled WGS sequence"/>
</dbReference>
<evidence type="ECO:0000256" key="3">
    <source>
        <dbReference type="ARBA" id="ARBA00022729"/>
    </source>
</evidence>
<dbReference type="InterPro" id="IPR042757">
    <property type="entry name" value="ESAM"/>
</dbReference>
<evidence type="ECO:0000256" key="5">
    <source>
        <dbReference type="ARBA" id="ARBA00023136"/>
    </source>
</evidence>
<evidence type="ECO:0000256" key="4">
    <source>
        <dbReference type="ARBA" id="ARBA00022989"/>
    </source>
</evidence>
<comment type="subcellular location">
    <subcellularLocation>
        <location evidence="1">Membrane</location>
        <topology evidence="1">Single-pass type I membrane protein</topology>
    </subcellularLocation>
</comment>
<evidence type="ECO:0000256" key="2">
    <source>
        <dbReference type="ARBA" id="ARBA00022692"/>
    </source>
</evidence>
<dbReference type="GO" id="GO:0007156">
    <property type="term" value="P:homophilic cell adhesion via plasma membrane adhesion molecules"/>
    <property type="evidence" value="ECO:0007669"/>
    <property type="project" value="TreeGrafter"/>
</dbReference>
<sequence>MNAVEFTLWASLLVNGVRSSELSLKMPKRQIIAIGHTVVLTSWIPMNTTLNSISWYKENSGQVLMYSGRIAANDKYGERVGLMHPKPSSDASMYINNTELSDSGRYTCSVSVSIFGSDKILSGGTDLDVLVPPSTPKCNIIGNQYFGNNVTLTCHSENGKPVPGYTWKRIPSKRAFVFPQGRNVKMGSLTLINLTEAMSGLYNCKAENEMGSASCSIQLNVMLPSNAGIIAGSIIGVLLGMCLIIAIAICFCRHQKKKKAEMEQYLANDIKEDAQAPTGNTWAKAENSDIISKNGTLSSMNSTMHVYKPYPNKPYPKKPPSDTASTITAMGFLPDLFLDSSISCRQFFLNTFTMLLHI</sequence>
<evidence type="ECO:0000256" key="7">
    <source>
        <dbReference type="ARBA" id="ARBA00023319"/>
    </source>
</evidence>
<dbReference type="Gene3D" id="2.60.40.10">
    <property type="entry name" value="Immunoglobulins"/>
    <property type="match status" value="2"/>
</dbReference>
<reference evidence="10 11" key="1">
    <citation type="journal article" date="2018" name="Nat. Ecol. Evol.">
        <title>Shark genomes provide insights into elasmobranch evolution and the origin of vertebrates.</title>
        <authorList>
            <person name="Hara Y"/>
            <person name="Yamaguchi K"/>
            <person name="Onimaru K"/>
            <person name="Kadota M"/>
            <person name="Koyanagi M"/>
            <person name="Keeley SD"/>
            <person name="Tatsumi K"/>
            <person name="Tanaka K"/>
            <person name="Motone F"/>
            <person name="Kageyama Y"/>
            <person name="Nozu R"/>
            <person name="Adachi N"/>
            <person name="Nishimura O"/>
            <person name="Nakagawa R"/>
            <person name="Tanegashima C"/>
            <person name="Kiyatake I"/>
            <person name="Matsumoto R"/>
            <person name="Murakumo K"/>
            <person name="Nishida K"/>
            <person name="Terakita A"/>
            <person name="Kuratani S"/>
            <person name="Sato K"/>
            <person name="Hyodo S Kuraku.S."/>
        </authorList>
    </citation>
    <scope>NUCLEOTIDE SEQUENCE [LARGE SCALE GENOMIC DNA]</scope>
</reference>
<proteinExistence type="predicted"/>
<feature type="domain" description="Ig-like" evidence="9">
    <location>
        <begin position="136"/>
        <end position="220"/>
    </location>
</feature>
<dbReference type="FunFam" id="2.60.40.10:FF:000095">
    <property type="entry name" value="immunoglobulin superfamily member 11 isoform X1"/>
    <property type="match status" value="1"/>
</dbReference>
<dbReference type="PANTHER" id="PTHR44549">
    <property type="entry name" value="ENDOTHELIAL CELL-SELECTIVE ADHESION MOLECULE"/>
    <property type="match status" value="1"/>
</dbReference>
<evidence type="ECO:0000256" key="8">
    <source>
        <dbReference type="SAM" id="Phobius"/>
    </source>
</evidence>
<keyword evidence="7" id="KW-0393">Immunoglobulin domain</keyword>
<dbReference type="PANTHER" id="PTHR44549:SF1">
    <property type="entry name" value="ENDOTHELIAL CELL-SELECTIVE ADHESION MOLECULE"/>
    <property type="match status" value="1"/>
</dbReference>
<organism evidence="10 11">
    <name type="scientific">Scyliorhinus torazame</name>
    <name type="common">Cloudy catshark</name>
    <name type="synonym">Catulus torazame</name>
    <dbReference type="NCBI Taxonomy" id="75743"/>
    <lineage>
        <taxon>Eukaryota</taxon>
        <taxon>Metazoa</taxon>
        <taxon>Chordata</taxon>
        <taxon>Craniata</taxon>
        <taxon>Vertebrata</taxon>
        <taxon>Chondrichthyes</taxon>
        <taxon>Elasmobranchii</taxon>
        <taxon>Galeomorphii</taxon>
        <taxon>Galeoidea</taxon>
        <taxon>Carcharhiniformes</taxon>
        <taxon>Scyliorhinidae</taxon>
        <taxon>Scyliorhinus</taxon>
    </lineage>
</organism>
<dbReference type="STRING" id="75743.A0A401NQP9"/>
<dbReference type="Pfam" id="PF13927">
    <property type="entry name" value="Ig_3"/>
    <property type="match status" value="1"/>
</dbReference>
<name>A0A401NQP9_SCYTO</name>
<evidence type="ECO:0000313" key="10">
    <source>
        <dbReference type="EMBL" id="GCB63177.1"/>
    </source>
</evidence>
<evidence type="ECO:0000259" key="9">
    <source>
        <dbReference type="PROSITE" id="PS50835"/>
    </source>
</evidence>
<keyword evidence="11" id="KW-1185">Reference proteome</keyword>
<accession>A0A401NQP9</accession>
<dbReference type="OrthoDB" id="10041737at2759"/>
<dbReference type="GO" id="GO:0005912">
    <property type="term" value="C:adherens junction"/>
    <property type="evidence" value="ECO:0007669"/>
    <property type="project" value="TreeGrafter"/>
</dbReference>
<dbReference type="InterPro" id="IPR013106">
    <property type="entry name" value="Ig_V-set"/>
</dbReference>
<evidence type="ECO:0000256" key="1">
    <source>
        <dbReference type="ARBA" id="ARBA00004479"/>
    </source>
</evidence>
<keyword evidence="5 8" id="KW-0472">Membrane</keyword>
<gene>
    <name evidence="10" type="ORF">scyTo_0000122</name>
</gene>
<keyword evidence="3" id="KW-0732">Signal</keyword>
<dbReference type="InterPro" id="IPR036179">
    <property type="entry name" value="Ig-like_dom_sf"/>
</dbReference>
<keyword evidence="6" id="KW-1015">Disulfide bond</keyword>
<feature type="domain" description="Ig-like" evidence="9">
    <location>
        <begin position="20"/>
        <end position="122"/>
    </location>
</feature>
<keyword evidence="4 8" id="KW-1133">Transmembrane helix</keyword>
<dbReference type="SMART" id="SM00409">
    <property type="entry name" value="IG"/>
    <property type="match status" value="2"/>
</dbReference>
<dbReference type="InterPro" id="IPR003598">
    <property type="entry name" value="Ig_sub2"/>
</dbReference>
<dbReference type="AlphaFoldDB" id="A0A401NQP9"/>
<feature type="transmembrane region" description="Helical" evidence="8">
    <location>
        <begin position="227"/>
        <end position="252"/>
    </location>
</feature>